<evidence type="ECO:0000313" key="2">
    <source>
        <dbReference type="EMBL" id="HIR50438.1"/>
    </source>
</evidence>
<feature type="transmembrane region" description="Helical" evidence="1">
    <location>
        <begin position="181"/>
        <end position="203"/>
    </location>
</feature>
<feature type="transmembrane region" description="Helical" evidence="1">
    <location>
        <begin position="22"/>
        <end position="45"/>
    </location>
</feature>
<accession>A0A9D1IWJ8</accession>
<feature type="transmembrane region" description="Helical" evidence="1">
    <location>
        <begin position="110"/>
        <end position="131"/>
    </location>
</feature>
<reference evidence="2" key="1">
    <citation type="submission" date="2020-10" db="EMBL/GenBank/DDBJ databases">
        <authorList>
            <person name="Gilroy R."/>
        </authorList>
    </citation>
    <scope>NUCLEOTIDE SEQUENCE</scope>
    <source>
        <strain evidence="2">ChiBcec15-4380</strain>
    </source>
</reference>
<keyword evidence="1" id="KW-0812">Transmembrane</keyword>
<sequence length="212" mass="24022">MKNLFSLDNPFIQFLARVGDMILANFLFLICSLPIITIGAALTGLNKVTQEIAMDESPSLLKSFFGAFKENFRQATAAWLIILVFFLGMICNQLLVSFYCVGVIEQVFRWILYFIMALMVAIAAYVFPLIVRYENSLKQHFINATVLAVVKLPRTLVMVALIALPLVLAYISFPIFFRTLIFWLFLGFGFSSYVSSVLLVPVFRKIEESEDA</sequence>
<feature type="transmembrane region" description="Helical" evidence="1">
    <location>
        <begin position="77"/>
        <end position="104"/>
    </location>
</feature>
<comment type="caution">
    <text evidence="2">The sequence shown here is derived from an EMBL/GenBank/DDBJ whole genome shotgun (WGS) entry which is preliminary data.</text>
</comment>
<dbReference type="InterPro" id="IPR006938">
    <property type="entry name" value="DUF624"/>
</dbReference>
<keyword evidence="1" id="KW-1133">Transmembrane helix</keyword>
<evidence type="ECO:0000313" key="3">
    <source>
        <dbReference type="Proteomes" id="UP000824239"/>
    </source>
</evidence>
<dbReference type="EMBL" id="DVHE01000032">
    <property type="protein sequence ID" value="HIR50438.1"/>
    <property type="molecule type" value="Genomic_DNA"/>
</dbReference>
<reference evidence="2" key="2">
    <citation type="journal article" date="2021" name="PeerJ">
        <title>Extensive microbial diversity within the chicken gut microbiome revealed by metagenomics and culture.</title>
        <authorList>
            <person name="Gilroy R."/>
            <person name="Ravi A."/>
            <person name="Getino M."/>
            <person name="Pursley I."/>
            <person name="Horton D.L."/>
            <person name="Alikhan N.F."/>
            <person name="Baker D."/>
            <person name="Gharbi K."/>
            <person name="Hall N."/>
            <person name="Watson M."/>
            <person name="Adriaenssens E.M."/>
            <person name="Foster-Nyarko E."/>
            <person name="Jarju S."/>
            <person name="Secka A."/>
            <person name="Antonio M."/>
            <person name="Oren A."/>
            <person name="Chaudhuri R.R."/>
            <person name="La Ragione R."/>
            <person name="Hildebrand F."/>
            <person name="Pallen M.J."/>
        </authorList>
    </citation>
    <scope>NUCLEOTIDE SEQUENCE</scope>
    <source>
        <strain evidence="2">ChiBcec15-4380</strain>
    </source>
</reference>
<dbReference type="Proteomes" id="UP000824239">
    <property type="component" value="Unassembled WGS sequence"/>
</dbReference>
<keyword evidence="1" id="KW-0472">Membrane</keyword>
<organism evidence="2 3">
    <name type="scientific">Candidatus Avoscillospira avicola</name>
    <dbReference type="NCBI Taxonomy" id="2840706"/>
    <lineage>
        <taxon>Bacteria</taxon>
        <taxon>Bacillati</taxon>
        <taxon>Bacillota</taxon>
        <taxon>Clostridia</taxon>
        <taxon>Eubacteriales</taxon>
        <taxon>Oscillospiraceae</taxon>
        <taxon>Oscillospiraceae incertae sedis</taxon>
        <taxon>Candidatus Avoscillospira</taxon>
    </lineage>
</organism>
<dbReference type="Pfam" id="PF04854">
    <property type="entry name" value="DUF624"/>
    <property type="match status" value="1"/>
</dbReference>
<proteinExistence type="predicted"/>
<protein>
    <submittedName>
        <fullName evidence="2">YesL family protein</fullName>
    </submittedName>
</protein>
<gene>
    <name evidence="2" type="ORF">IAA53_04000</name>
</gene>
<name>A0A9D1IWJ8_9FIRM</name>
<feature type="transmembrane region" description="Helical" evidence="1">
    <location>
        <begin position="152"/>
        <end position="175"/>
    </location>
</feature>
<dbReference type="AlphaFoldDB" id="A0A9D1IWJ8"/>
<evidence type="ECO:0000256" key="1">
    <source>
        <dbReference type="SAM" id="Phobius"/>
    </source>
</evidence>